<dbReference type="InterPro" id="IPR011990">
    <property type="entry name" value="TPR-like_helical_dom_sf"/>
</dbReference>
<sequence>MYRFNQAWLLDPDNEDVFWGWGSVYFHFSDKQKALEQYNEGLTLNPRNPRLLTDKATIFMGDYYENSDVNAANMAIALFSESYSIDSTDQNTTYKLSVAYFTQKDCENALKYYNLCKQLGGKPIRAAYTDALKETCK</sequence>
<dbReference type="EMBL" id="QNUL01000017">
    <property type="protein sequence ID" value="REA59035.1"/>
    <property type="molecule type" value="Genomic_DNA"/>
</dbReference>
<dbReference type="Proteomes" id="UP000256373">
    <property type="component" value="Unassembled WGS sequence"/>
</dbReference>
<protein>
    <submittedName>
        <fullName evidence="2">Uncharacterized protein</fullName>
    </submittedName>
</protein>
<name>A0A3D8Y7W9_9BACT</name>
<dbReference type="Gene3D" id="1.25.40.10">
    <property type="entry name" value="Tetratricopeptide repeat domain"/>
    <property type="match status" value="1"/>
</dbReference>
<dbReference type="InterPro" id="IPR019734">
    <property type="entry name" value="TPR_rpt"/>
</dbReference>
<evidence type="ECO:0000313" key="3">
    <source>
        <dbReference type="Proteomes" id="UP000256373"/>
    </source>
</evidence>
<reference evidence="2 3" key="1">
    <citation type="submission" date="2018-07" db="EMBL/GenBank/DDBJ databases">
        <title>Dyadobacter roseus sp. nov., isolated from rose rhizosphere soil.</title>
        <authorList>
            <person name="Chen L."/>
        </authorList>
    </citation>
    <scope>NUCLEOTIDE SEQUENCE [LARGE SCALE GENOMIC DNA]</scope>
    <source>
        <strain evidence="2 3">RS19</strain>
    </source>
</reference>
<accession>A0A3D8Y7W9</accession>
<organism evidence="2 3">
    <name type="scientific">Dyadobacter luteus</name>
    <dbReference type="NCBI Taxonomy" id="2259619"/>
    <lineage>
        <taxon>Bacteria</taxon>
        <taxon>Pseudomonadati</taxon>
        <taxon>Bacteroidota</taxon>
        <taxon>Cytophagia</taxon>
        <taxon>Cytophagales</taxon>
        <taxon>Spirosomataceae</taxon>
        <taxon>Dyadobacter</taxon>
    </lineage>
</organism>
<comment type="caution">
    <text evidence="2">The sequence shown here is derived from an EMBL/GenBank/DDBJ whole genome shotgun (WGS) entry which is preliminary data.</text>
</comment>
<dbReference type="OrthoDB" id="7058419at2"/>
<gene>
    <name evidence="2" type="ORF">DSL64_18930</name>
</gene>
<keyword evidence="1" id="KW-0802">TPR repeat</keyword>
<evidence type="ECO:0000313" key="2">
    <source>
        <dbReference type="EMBL" id="REA59035.1"/>
    </source>
</evidence>
<proteinExistence type="predicted"/>
<dbReference type="SUPFAM" id="SSF48452">
    <property type="entry name" value="TPR-like"/>
    <property type="match status" value="1"/>
</dbReference>
<keyword evidence="3" id="KW-1185">Reference proteome</keyword>
<feature type="repeat" description="TPR" evidence="1">
    <location>
        <begin position="15"/>
        <end position="48"/>
    </location>
</feature>
<dbReference type="PROSITE" id="PS50005">
    <property type="entry name" value="TPR"/>
    <property type="match status" value="1"/>
</dbReference>
<evidence type="ECO:0000256" key="1">
    <source>
        <dbReference type="PROSITE-ProRule" id="PRU00339"/>
    </source>
</evidence>
<dbReference type="AlphaFoldDB" id="A0A3D8Y7W9"/>
<dbReference type="RefSeq" id="WP_115832492.1">
    <property type="nucleotide sequence ID" value="NZ_QNUL01000017.1"/>
</dbReference>